<evidence type="ECO:0000256" key="4">
    <source>
        <dbReference type="ARBA" id="ARBA00023136"/>
    </source>
</evidence>
<keyword evidence="3 7" id="KW-1133">Transmembrane helix</keyword>
<feature type="transmembrane region" description="Helical" evidence="7">
    <location>
        <begin position="67"/>
        <end position="86"/>
    </location>
</feature>
<name>A0ABR1SGN9_9PEZI</name>
<feature type="compositionally biased region" description="Polar residues" evidence="6">
    <location>
        <begin position="404"/>
        <end position="421"/>
    </location>
</feature>
<evidence type="ECO:0000256" key="7">
    <source>
        <dbReference type="SAM" id="Phobius"/>
    </source>
</evidence>
<evidence type="ECO:0000256" key="2">
    <source>
        <dbReference type="ARBA" id="ARBA00022692"/>
    </source>
</evidence>
<comment type="similarity">
    <text evidence="5">Belongs to the SAT4 family.</text>
</comment>
<comment type="subcellular location">
    <subcellularLocation>
        <location evidence="1">Membrane</location>
        <topology evidence="1">Multi-pass membrane protein</topology>
    </subcellularLocation>
</comment>
<reference evidence="9 10" key="1">
    <citation type="submission" date="2023-01" db="EMBL/GenBank/DDBJ databases">
        <title>Analysis of 21 Apiospora genomes using comparative genomics revels a genus with tremendous synthesis potential of carbohydrate active enzymes and secondary metabolites.</title>
        <authorList>
            <person name="Sorensen T."/>
        </authorList>
    </citation>
    <scope>NUCLEOTIDE SEQUENCE [LARGE SCALE GENOMIC DNA]</scope>
    <source>
        <strain evidence="9 10">CBS 20057</strain>
    </source>
</reference>
<feature type="transmembrane region" description="Helical" evidence="7">
    <location>
        <begin position="260"/>
        <end position="281"/>
    </location>
</feature>
<dbReference type="InterPro" id="IPR049326">
    <property type="entry name" value="Rhodopsin_dom_fungi"/>
</dbReference>
<protein>
    <recommendedName>
        <fullName evidence="8">Rhodopsin domain-containing protein</fullName>
    </recommendedName>
</protein>
<dbReference type="Proteomes" id="UP001396898">
    <property type="component" value="Unassembled WGS sequence"/>
</dbReference>
<feature type="transmembrane region" description="Helical" evidence="7">
    <location>
        <begin position="106"/>
        <end position="132"/>
    </location>
</feature>
<dbReference type="PANTHER" id="PTHR33048">
    <property type="entry name" value="PTH11-LIKE INTEGRAL MEMBRANE PROTEIN (AFU_ORTHOLOGUE AFUA_5G11245)"/>
    <property type="match status" value="1"/>
</dbReference>
<evidence type="ECO:0000256" key="3">
    <source>
        <dbReference type="ARBA" id="ARBA00022989"/>
    </source>
</evidence>
<comment type="caution">
    <text evidence="9">The sequence shown here is derived from an EMBL/GenBank/DDBJ whole genome shotgun (WGS) entry which is preliminary data.</text>
</comment>
<evidence type="ECO:0000313" key="9">
    <source>
        <dbReference type="EMBL" id="KAK8033495.1"/>
    </source>
</evidence>
<dbReference type="EMBL" id="JAQQWI010000006">
    <property type="protein sequence ID" value="KAK8033495.1"/>
    <property type="molecule type" value="Genomic_DNA"/>
</dbReference>
<gene>
    <name evidence="9" type="ORF">PG991_002893</name>
</gene>
<feature type="region of interest" description="Disordered" evidence="6">
    <location>
        <begin position="304"/>
        <end position="329"/>
    </location>
</feature>
<evidence type="ECO:0000256" key="6">
    <source>
        <dbReference type="SAM" id="MobiDB-lite"/>
    </source>
</evidence>
<sequence length="430" mass="46831">MDPTMDSTNTSVIPPPAGQESNFINPPNQLPAVYVTSALVLALPLIGVSARLFVSLFVVPGHRIEDFLSYFAFASFVSYVAVILHLAGMNLTRHMYDITLAEIPDILYWTNIVYCMYSVPTAAAKLSVLFQLKSIFTVGTRNAVFWVIVVSIVINVIFYAGLFFSYVFQCWPREKIWLGDMVDGRCTDAGQVNLSSGILNIISDVEALAIPTWAIWHLSMPVKRKLAALSIFGVSLLAIGIGIGGLVIRIRVLSDIDQTWWLTQLALIATTEISIVIFVGCMPSFSRLYRRFCGTGSGTENKPPAKAGIVTFGSSEKPSRSGKSGKLSGKLSSTLAKYMGPRGTGVTTLGTSYEDEDRFELREHVASTATAGVATPVTYSQNDDVERGGDQPAVANNLHGGAPQHNNSSNNNIWKTSQVGQTYDRRPEDN</sequence>
<keyword evidence="4 7" id="KW-0472">Membrane</keyword>
<evidence type="ECO:0000313" key="10">
    <source>
        <dbReference type="Proteomes" id="UP001396898"/>
    </source>
</evidence>
<evidence type="ECO:0000256" key="5">
    <source>
        <dbReference type="ARBA" id="ARBA00038359"/>
    </source>
</evidence>
<evidence type="ECO:0000259" key="8">
    <source>
        <dbReference type="Pfam" id="PF20684"/>
    </source>
</evidence>
<feature type="transmembrane region" description="Helical" evidence="7">
    <location>
        <begin position="144"/>
        <end position="168"/>
    </location>
</feature>
<dbReference type="PANTHER" id="PTHR33048:SF129">
    <property type="entry name" value="INTEGRAL MEMBRANE PROTEIN-RELATED"/>
    <property type="match status" value="1"/>
</dbReference>
<proteinExistence type="inferred from homology"/>
<accession>A0ABR1SGN9</accession>
<dbReference type="InterPro" id="IPR052337">
    <property type="entry name" value="SAT4-like"/>
</dbReference>
<feature type="transmembrane region" description="Helical" evidence="7">
    <location>
        <begin position="228"/>
        <end position="248"/>
    </location>
</feature>
<keyword evidence="10" id="KW-1185">Reference proteome</keyword>
<evidence type="ECO:0000256" key="1">
    <source>
        <dbReference type="ARBA" id="ARBA00004141"/>
    </source>
</evidence>
<keyword evidence="2 7" id="KW-0812">Transmembrane</keyword>
<feature type="domain" description="Rhodopsin" evidence="8">
    <location>
        <begin position="50"/>
        <end position="291"/>
    </location>
</feature>
<dbReference type="Pfam" id="PF20684">
    <property type="entry name" value="Fung_rhodopsin"/>
    <property type="match status" value="1"/>
</dbReference>
<feature type="transmembrane region" description="Helical" evidence="7">
    <location>
        <begin position="32"/>
        <end position="60"/>
    </location>
</feature>
<feature type="region of interest" description="Disordered" evidence="6">
    <location>
        <begin position="372"/>
        <end position="430"/>
    </location>
</feature>
<organism evidence="9 10">
    <name type="scientific">Apiospora marii</name>
    <dbReference type="NCBI Taxonomy" id="335849"/>
    <lineage>
        <taxon>Eukaryota</taxon>
        <taxon>Fungi</taxon>
        <taxon>Dikarya</taxon>
        <taxon>Ascomycota</taxon>
        <taxon>Pezizomycotina</taxon>
        <taxon>Sordariomycetes</taxon>
        <taxon>Xylariomycetidae</taxon>
        <taxon>Amphisphaeriales</taxon>
        <taxon>Apiosporaceae</taxon>
        <taxon>Apiospora</taxon>
    </lineage>
</organism>